<organism evidence="3">
    <name type="scientific">Angiostrongylus costaricensis</name>
    <name type="common">Nematode worm</name>
    <dbReference type="NCBI Taxonomy" id="334426"/>
    <lineage>
        <taxon>Eukaryota</taxon>
        <taxon>Metazoa</taxon>
        <taxon>Ecdysozoa</taxon>
        <taxon>Nematoda</taxon>
        <taxon>Chromadorea</taxon>
        <taxon>Rhabditida</taxon>
        <taxon>Rhabditina</taxon>
        <taxon>Rhabditomorpha</taxon>
        <taxon>Strongyloidea</taxon>
        <taxon>Metastrongylidae</taxon>
        <taxon>Angiostrongylus</taxon>
    </lineage>
</organism>
<dbReference type="WBParaSite" id="ACOC_0000721001-mRNA-1">
    <property type="protein sequence ID" value="ACOC_0000721001-mRNA-1"/>
    <property type="gene ID" value="ACOC_0000721001"/>
</dbReference>
<evidence type="ECO:0000313" key="2">
    <source>
        <dbReference type="Proteomes" id="UP000267027"/>
    </source>
</evidence>
<dbReference type="EMBL" id="UYYA01004015">
    <property type="protein sequence ID" value="VDM58796.1"/>
    <property type="molecule type" value="Genomic_DNA"/>
</dbReference>
<dbReference type="Proteomes" id="UP000267027">
    <property type="component" value="Unassembled WGS sequence"/>
</dbReference>
<evidence type="ECO:0000313" key="1">
    <source>
        <dbReference type="EMBL" id="VDM58796.1"/>
    </source>
</evidence>
<gene>
    <name evidence="1" type="ORF">ACOC_LOCUS7211</name>
</gene>
<reference evidence="1 2" key="2">
    <citation type="submission" date="2018-11" db="EMBL/GenBank/DDBJ databases">
        <authorList>
            <consortium name="Pathogen Informatics"/>
        </authorList>
    </citation>
    <scope>NUCLEOTIDE SEQUENCE [LARGE SCALE GENOMIC DNA]</scope>
    <source>
        <strain evidence="1 2">Costa Rica</strain>
    </source>
</reference>
<name>A0A0R3PPQ8_ANGCS</name>
<sequence length="190" mass="20895">MSTRTFSVTGFTLPVQMVSTTSAGAVARIPGIATTVEAARGIVTRTVMQAVFDVLEQQGRAAGLSDPIIQIILSQLTVNIRYEPLECKSIVVDPMPDANTQMGRLRLGKCGSMPVLTITLVYAPTSNHDEGEVEAFYMDLEKFYREGYTFFDVIIGGFNAKIGPRRTSEKHHIGTHGLEWNEQGERLSEL</sequence>
<protein>
    <submittedName>
        <fullName evidence="3">Transposase</fullName>
    </submittedName>
</protein>
<evidence type="ECO:0000313" key="3">
    <source>
        <dbReference type="WBParaSite" id="ACOC_0000721001-mRNA-1"/>
    </source>
</evidence>
<dbReference type="AlphaFoldDB" id="A0A0R3PPQ8"/>
<reference evidence="3" key="1">
    <citation type="submission" date="2017-02" db="UniProtKB">
        <authorList>
            <consortium name="WormBaseParasite"/>
        </authorList>
    </citation>
    <scope>IDENTIFICATION</scope>
</reference>
<dbReference type="OrthoDB" id="5824787at2759"/>
<proteinExistence type="predicted"/>
<accession>A0A0R3PPQ8</accession>
<keyword evidence="2" id="KW-1185">Reference proteome</keyword>